<evidence type="ECO:0000259" key="2">
    <source>
        <dbReference type="SMART" id="SM00858"/>
    </source>
</evidence>
<keyword evidence="1" id="KW-0732">Signal</keyword>
<dbReference type="InterPro" id="IPR031571">
    <property type="entry name" value="RcpC_dom"/>
</dbReference>
<proteinExistence type="predicted"/>
<dbReference type="SMART" id="SM00858">
    <property type="entry name" value="SAF"/>
    <property type="match status" value="1"/>
</dbReference>
<dbReference type="Proteomes" id="UP000199706">
    <property type="component" value="Unassembled WGS sequence"/>
</dbReference>
<organism evidence="3 4">
    <name type="scientific">Paraburkholderia phenazinium</name>
    <dbReference type="NCBI Taxonomy" id="60549"/>
    <lineage>
        <taxon>Bacteria</taxon>
        <taxon>Pseudomonadati</taxon>
        <taxon>Pseudomonadota</taxon>
        <taxon>Betaproteobacteria</taxon>
        <taxon>Burkholderiales</taxon>
        <taxon>Burkholderiaceae</taxon>
        <taxon>Paraburkholderia</taxon>
    </lineage>
</organism>
<dbReference type="AlphaFoldDB" id="A0A1G8AT75"/>
<sequence length="252" mass="26418">MKNIKRMGTLAVTLAGTLAMGLSASRGMQPVAAPAARIAVAAVDIDLGQHLAPRFIKLIDCPPGHVPPGAFDDPRKLDGRVLKASLRRGEPLVEETLQPVASSSGMTGVVHAALLPFSVRLSGIDGVQGLTLPGNHVDIVAEGRASGDAAHGVAQTGAATTVLLQQVLVLSVTRHVDRFAVWPRATEVVTLAVTPADAARIELARRTGTLSLQLHNRADRYSDDADEAAWLALLDEPALRLAPISWTKRGGA</sequence>
<dbReference type="InterPro" id="IPR013974">
    <property type="entry name" value="SAF"/>
</dbReference>
<dbReference type="CDD" id="cd11614">
    <property type="entry name" value="SAF_CpaB_FlgA_like"/>
    <property type="match status" value="1"/>
</dbReference>
<reference evidence="3 4" key="1">
    <citation type="submission" date="2016-10" db="EMBL/GenBank/DDBJ databases">
        <authorList>
            <person name="de Groot N.N."/>
        </authorList>
    </citation>
    <scope>NUCLEOTIDE SEQUENCE [LARGE SCALE GENOMIC DNA]</scope>
    <source>
        <strain evidence="3 4">LMG 2247</strain>
    </source>
</reference>
<evidence type="ECO:0000313" key="3">
    <source>
        <dbReference type="EMBL" id="SDH24139.1"/>
    </source>
</evidence>
<dbReference type="Pfam" id="PF08666">
    <property type="entry name" value="SAF"/>
    <property type="match status" value="1"/>
</dbReference>
<dbReference type="OrthoDB" id="9788329at2"/>
<dbReference type="Pfam" id="PF16976">
    <property type="entry name" value="RcpC"/>
    <property type="match status" value="1"/>
</dbReference>
<gene>
    <name evidence="3" type="ORF">SAMN05216466_10887</name>
</gene>
<evidence type="ECO:0000313" key="4">
    <source>
        <dbReference type="Proteomes" id="UP000199706"/>
    </source>
</evidence>
<dbReference type="NCBIfam" id="TIGR03177">
    <property type="entry name" value="pilus_cpaB"/>
    <property type="match status" value="1"/>
</dbReference>
<feature type="signal peptide" evidence="1">
    <location>
        <begin position="1"/>
        <end position="24"/>
    </location>
</feature>
<evidence type="ECO:0000256" key="1">
    <source>
        <dbReference type="SAM" id="SignalP"/>
    </source>
</evidence>
<name>A0A1G8AT75_9BURK</name>
<dbReference type="EMBL" id="FNCJ01000008">
    <property type="protein sequence ID" value="SDH24139.1"/>
    <property type="molecule type" value="Genomic_DNA"/>
</dbReference>
<protein>
    <submittedName>
        <fullName evidence="3">Pilus assembly protein CpaB</fullName>
    </submittedName>
</protein>
<accession>A0A1G8AT75</accession>
<feature type="chain" id="PRO_5011718499" evidence="1">
    <location>
        <begin position="25"/>
        <end position="252"/>
    </location>
</feature>
<dbReference type="InterPro" id="IPR017592">
    <property type="entry name" value="Pilus_assmbl_Flp-typ_CpaB"/>
</dbReference>
<dbReference type="RefSeq" id="WP_090686076.1">
    <property type="nucleotide sequence ID" value="NZ_CADERL010000011.1"/>
</dbReference>
<feature type="domain" description="SAF" evidence="2">
    <location>
        <begin position="36"/>
        <end position="98"/>
    </location>
</feature>